<keyword evidence="2" id="KW-1185">Reference proteome</keyword>
<dbReference type="Gene3D" id="3.30.420.240">
    <property type="match status" value="1"/>
</dbReference>
<protein>
    <recommendedName>
        <fullName evidence="3">Phage terminase large subunit-like protein</fullName>
    </recommendedName>
</protein>
<evidence type="ECO:0008006" key="3">
    <source>
        <dbReference type="Google" id="ProtNLM"/>
    </source>
</evidence>
<organism evidence="1 2">
    <name type="scientific">Sphingobacterium yanglingense</name>
    <dbReference type="NCBI Taxonomy" id="1437280"/>
    <lineage>
        <taxon>Bacteria</taxon>
        <taxon>Pseudomonadati</taxon>
        <taxon>Bacteroidota</taxon>
        <taxon>Sphingobacteriia</taxon>
        <taxon>Sphingobacteriales</taxon>
        <taxon>Sphingobacteriaceae</taxon>
        <taxon>Sphingobacterium</taxon>
    </lineage>
</organism>
<dbReference type="AlphaFoldDB" id="A0A4R6WHF2"/>
<evidence type="ECO:0000313" key="2">
    <source>
        <dbReference type="Proteomes" id="UP000295292"/>
    </source>
</evidence>
<dbReference type="EMBL" id="SNYV01000011">
    <property type="protein sequence ID" value="TDQ79564.1"/>
    <property type="molecule type" value="Genomic_DNA"/>
</dbReference>
<proteinExistence type="predicted"/>
<reference evidence="1 2" key="1">
    <citation type="submission" date="2019-03" db="EMBL/GenBank/DDBJ databases">
        <title>Genomic Encyclopedia of Archaeal and Bacterial Type Strains, Phase II (KMG-II): from individual species to whole genera.</title>
        <authorList>
            <person name="Goeker M."/>
        </authorList>
    </citation>
    <scope>NUCLEOTIDE SEQUENCE [LARGE SCALE GENOMIC DNA]</scope>
    <source>
        <strain evidence="1 2">DSM 28353</strain>
    </source>
</reference>
<name>A0A4R6WHF2_9SPHI</name>
<comment type="caution">
    <text evidence="1">The sequence shown here is derived from an EMBL/GenBank/DDBJ whole genome shotgun (WGS) entry which is preliminary data.</text>
</comment>
<dbReference type="Proteomes" id="UP000295292">
    <property type="component" value="Unassembled WGS sequence"/>
</dbReference>
<dbReference type="RefSeq" id="WP_211348418.1">
    <property type="nucleotide sequence ID" value="NZ_SNYV01000011.1"/>
</dbReference>
<accession>A0A4R6WHF2</accession>
<evidence type="ECO:0000313" key="1">
    <source>
        <dbReference type="EMBL" id="TDQ79564.1"/>
    </source>
</evidence>
<sequence>MDAELQKQIEERFIFYREDPEGWCYFAEEVLGSILDDEQKKILNSVKVNKMTSVASGTARGKDYISAVACMCFMYLTPVWNEKSELVENTKIAMTAPTGRQVYNIMVPEIRRLYRKAGERGFPLPGRLTGNDIRTDWEEWFMTGFKADDHNHEAWTGFHAANTMFVVTEASGIPEGTFSAIEGNLQGNSRILIVFNPNTNTGYAAKSQKSPRWAKFRLNSLNAPNVVLKKDIIPGQVDYAWVKDKVETWCQRIPSEDFKESEDDFKWEGGVYRPNDLFRMKVLGKFPKVSTDTLIPLFWIELANERWKEFHKTPSAERMYSSESRIGVDVAGMGRDDSVICDRRDNIVKEFKNFNSAGVADHMKVAGMTVNMMKNVLYPIAFIDTIGEGAGVYSRLSELKYAGKESLTKYGYERAISAKNSTAAKDDKGKPLEDFTGEYTFANMRAYMHWAVRDWLNPDNNQNAMLPPDDVFAQEATEIKYSFRSNGDIIIEPKEDIIERLGHSPDKFDSLALTFYPARIKKNHVENTQPKTKSSLGFY</sequence>
<dbReference type="Gene3D" id="3.40.50.300">
    <property type="entry name" value="P-loop containing nucleotide triphosphate hydrolases"/>
    <property type="match status" value="1"/>
</dbReference>
<gene>
    <name evidence="1" type="ORF">CLV99_1007</name>
</gene>
<dbReference type="InterPro" id="IPR027417">
    <property type="entry name" value="P-loop_NTPase"/>
</dbReference>